<dbReference type="AlphaFoldDB" id="B8CE59"/>
<keyword evidence="3" id="KW-0472">Membrane</keyword>
<organism evidence="4 5">
    <name type="scientific">Thalassiosira pseudonana</name>
    <name type="common">Marine diatom</name>
    <name type="synonym">Cyclotella nana</name>
    <dbReference type="NCBI Taxonomy" id="35128"/>
    <lineage>
        <taxon>Eukaryota</taxon>
        <taxon>Sar</taxon>
        <taxon>Stramenopiles</taxon>
        <taxon>Ochrophyta</taxon>
        <taxon>Bacillariophyta</taxon>
        <taxon>Coscinodiscophyceae</taxon>
        <taxon>Thalassiosirophycidae</taxon>
        <taxon>Thalassiosirales</taxon>
        <taxon>Thalassiosiraceae</taxon>
        <taxon>Thalassiosira</taxon>
    </lineage>
</organism>
<sequence length="270" mass="29731">MQKSGLRKFTKPDAPEAGQTYQVDEESLLRRAPTGDSNNADDDKPSPKSSSPKLSPYSNGGGASTSAATSNPLLVAKLLARKVLHSLMSDDQDANDSSGGVIPLFKDIIIGVTFGVVTISFMIFLDHINIIHLQSAHNFRETAFRLLNDPETISTLEESTDMKFMPFEEYDAIKTEIEEARSKLTAHESTIEARTKEAEEKRSELAPLKEEYDRLVANSNLELDKFCDGCKWNGGSTCGARKQYLSDTYNTSPVEAIVSIMKSAPQCKKE</sequence>
<reference evidence="4 5" key="1">
    <citation type="journal article" date="2004" name="Science">
        <title>The genome of the diatom Thalassiosira pseudonana: ecology, evolution, and metabolism.</title>
        <authorList>
            <person name="Armbrust E.V."/>
            <person name="Berges J.A."/>
            <person name="Bowler C."/>
            <person name="Green B.R."/>
            <person name="Martinez D."/>
            <person name="Putnam N.H."/>
            <person name="Zhou S."/>
            <person name="Allen A.E."/>
            <person name="Apt K.E."/>
            <person name="Bechner M."/>
            <person name="Brzezinski M.A."/>
            <person name="Chaal B.K."/>
            <person name="Chiovitti A."/>
            <person name="Davis A.K."/>
            <person name="Demarest M.S."/>
            <person name="Detter J.C."/>
            <person name="Glavina T."/>
            <person name="Goodstein D."/>
            <person name="Hadi M.Z."/>
            <person name="Hellsten U."/>
            <person name="Hildebrand M."/>
            <person name="Jenkins B.D."/>
            <person name="Jurka J."/>
            <person name="Kapitonov V.V."/>
            <person name="Kroger N."/>
            <person name="Lau W.W."/>
            <person name="Lane T.W."/>
            <person name="Larimer F.W."/>
            <person name="Lippmeier J.C."/>
            <person name="Lucas S."/>
            <person name="Medina M."/>
            <person name="Montsant A."/>
            <person name="Obornik M."/>
            <person name="Parker M.S."/>
            <person name="Palenik B."/>
            <person name="Pazour G.J."/>
            <person name="Richardson P.M."/>
            <person name="Rynearson T.A."/>
            <person name="Saito M.A."/>
            <person name="Schwartz D.C."/>
            <person name="Thamatrakoln K."/>
            <person name="Valentin K."/>
            <person name="Vardi A."/>
            <person name="Wilkerson F.P."/>
            <person name="Rokhsar D.S."/>
        </authorList>
    </citation>
    <scope>NUCLEOTIDE SEQUENCE [LARGE SCALE GENOMIC DNA]</scope>
    <source>
        <strain evidence="4 5">CCMP1335</strain>
    </source>
</reference>
<keyword evidence="1" id="KW-0175">Coiled coil</keyword>
<dbReference type="InParanoid" id="B8CE59"/>
<evidence type="ECO:0000313" key="4">
    <source>
        <dbReference type="EMBL" id="EED88322.1"/>
    </source>
</evidence>
<evidence type="ECO:0000256" key="3">
    <source>
        <dbReference type="SAM" id="Phobius"/>
    </source>
</evidence>
<dbReference type="RefSeq" id="XP_002294488.1">
    <property type="nucleotide sequence ID" value="XM_002294452.1"/>
</dbReference>
<evidence type="ECO:0000256" key="2">
    <source>
        <dbReference type="SAM" id="MobiDB-lite"/>
    </source>
</evidence>
<feature type="region of interest" description="Disordered" evidence="2">
    <location>
        <begin position="1"/>
        <end position="66"/>
    </location>
</feature>
<dbReference type="KEGG" id="tps:THAPSDRAFT_25262"/>
<protein>
    <submittedName>
        <fullName evidence="4">Uncharacterized protein</fullName>
    </submittedName>
</protein>
<proteinExistence type="predicted"/>
<dbReference type="EMBL" id="CM000651">
    <property type="protein sequence ID" value="EED88322.1"/>
    <property type="molecule type" value="Genomic_DNA"/>
</dbReference>
<feature type="compositionally biased region" description="Low complexity" evidence="2">
    <location>
        <begin position="47"/>
        <end position="58"/>
    </location>
</feature>
<dbReference type="Proteomes" id="UP000001449">
    <property type="component" value="Chromosome 17"/>
</dbReference>
<dbReference type="HOGENOM" id="CLU_1032402_0_0_1"/>
<dbReference type="GeneID" id="7444217"/>
<feature type="coiled-coil region" evidence="1">
    <location>
        <begin position="170"/>
        <end position="218"/>
    </location>
</feature>
<keyword evidence="3" id="KW-0812">Transmembrane</keyword>
<keyword evidence="3" id="KW-1133">Transmembrane helix</keyword>
<keyword evidence="5" id="KW-1185">Reference proteome</keyword>
<dbReference type="PaxDb" id="35128-Thaps25262"/>
<accession>B8CE59</accession>
<evidence type="ECO:0000313" key="5">
    <source>
        <dbReference type="Proteomes" id="UP000001449"/>
    </source>
</evidence>
<name>B8CE59_THAPS</name>
<feature type="transmembrane region" description="Helical" evidence="3">
    <location>
        <begin position="108"/>
        <end position="125"/>
    </location>
</feature>
<dbReference type="OMA" id="GLANYNG"/>
<dbReference type="eggNOG" id="ENOG502QYM9">
    <property type="taxonomic scope" value="Eukaryota"/>
</dbReference>
<reference evidence="4 5" key="2">
    <citation type="journal article" date="2008" name="Nature">
        <title>The Phaeodactylum genome reveals the evolutionary history of diatom genomes.</title>
        <authorList>
            <person name="Bowler C."/>
            <person name="Allen A.E."/>
            <person name="Badger J.H."/>
            <person name="Grimwood J."/>
            <person name="Jabbari K."/>
            <person name="Kuo A."/>
            <person name="Maheswari U."/>
            <person name="Martens C."/>
            <person name="Maumus F."/>
            <person name="Otillar R.P."/>
            <person name="Rayko E."/>
            <person name="Salamov A."/>
            <person name="Vandepoele K."/>
            <person name="Beszteri B."/>
            <person name="Gruber A."/>
            <person name="Heijde M."/>
            <person name="Katinka M."/>
            <person name="Mock T."/>
            <person name="Valentin K."/>
            <person name="Verret F."/>
            <person name="Berges J.A."/>
            <person name="Brownlee C."/>
            <person name="Cadoret J.P."/>
            <person name="Chiovitti A."/>
            <person name="Choi C.J."/>
            <person name="Coesel S."/>
            <person name="De Martino A."/>
            <person name="Detter J.C."/>
            <person name="Durkin C."/>
            <person name="Falciatore A."/>
            <person name="Fournet J."/>
            <person name="Haruta M."/>
            <person name="Huysman M.J."/>
            <person name="Jenkins B.D."/>
            <person name="Jiroutova K."/>
            <person name="Jorgensen R.E."/>
            <person name="Joubert Y."/>
            <person name="Kaplan A."/>
            <person name="Kroger N."/>
            <person name="Kroth P.G."/>
            <person name="La Roche J."/>
            <person name="Lindquist E."/>
            <person name="Lommer M."/>
            <person name="Martin-Jezequel V."/>
            <person name="Lopez P.J."/>
            <person name="Lucas S."/>
            <person name="Mangogna M."/>
            <person name="McGinnis K."/>
            <person name="Medlin L.K."/>
            <person name="Montsant A."/>
            <person name="Oudot-Le Secq M.P."/>
            <person name="Napoli C."/>
            <person name="Obornik M."/>
            <person name="Parker M.S."/>
            <person name="Petit J.L."/>
            <person name="Porcel B.M."/>
            <person name="Poulsen N."/>
            <person name="Robison M."/>
            <person name="Rychlewski L."/>
            <person name="Rynearson T.A."/>
            <person name="Schmutz J."/>
            <person name="Shapiro H."/>
            <person name="Siaut M."/>
            <person name="Stanley M."/>
            <person name="Sussman M.R."/>
            <person name="Taylor A.R."/>
            <person name="Vardi A."/>
            <person name="von Dassow P."/>
            <person name="Vyverman W."/>
            <person name="Willis A."/>
            <person name="Wyrwicz L.S."/>
            <person name="Rokhsar D.S."/>
            <person name="Weissenbach J."/>
            <person name="Armbrust E.V."/>
            <person name="Green B.R."/>
            <person name="Van de Peer Y."/>
            <person name="Grigoriev I.V."/>
        </authorList>
    </citation>
    <scope>NUCLEOTIDE SEQUENCE [LARGE SCALE GENOMIC DNA]</scope>
    <source>
        <strain evidence="4 5">CCMP1335</strain>
    </source>
</reference>
<evidence type="ECO:0000256" key="1">
    <source>
        <dbReference type="SAM" id="Coils"/>
    </source>
</evidence>
<gene>
    <name evidence="4" type="ORF">THAPSDRAFT_25262</name>
</gene>